<comment type="caution">
    <text evidence="5">The sequence shown here is derived from an EMBL/GenBank/DDBJ whole genome shotgun (WGS) entry which is preliminary data.</text>
</comment>
<organism evidence="5 6">
    <name type="scientific">Dethiosulfatarculus sandiegensis</name>
    <dbReference type="NCBI Taxonomy" id="1429043"/>
    <lineage>
        <taxon>Bacteria</taxon>
        <taxon>Pseudomonadati</taxon>
        <taxon>Thermodesulfobacteriota</taxon>
        <taxon>Desulfarculia</taxon>
        <taxon>Desulfarculales</taxon>
        <taxon>Desulfarculaceae</taxon>
        <taxon>Dethiosulfatarculus</taxon>
    </lineage>
</organism>
<keyword evidence="4" id="KW-0732">Signal</keyword>
<dbReference type="EMBL" id="AZAC01000078">
    <property type="protein sequence ID" value="KIX10981.1"/>
    <property type="molecule type" value="Genomic_DNA"/>
</dbReference>
<keyword evidence="6" id="KW-1185">Reference proteome</keyword>
<feature type="chain" id="PRO_5002245096" evidence="4">
    <location>
        <begin position="28"/>
        <end position="229"/>
    </location>
</feature>
<dbReference type="OrthoDB" id="5455347at2"/>
<feature type="region of interest" description="Disordered" evidence="3">
    <location>
        <begin position="33"/>
        <end position="59"/>
    </location>
</feature>
<gene>
    <name evidence="5" type="ORF">X474_26785</name>
</gene>
<dbReference type="InterPro" id="IPR051012">
    <property type="entry name" value="CellSynth/LPSAsmb/PSIAsmb"/>
</dbReference>
<dbReference type="SUPFAM" id="SSF48452">
    <property type="entry name" value="TPR-like"/>
    <property type="match status" value="1"/>
</dbReference>
<dbReference type="Gene3D" id="1.25.40.10">
    <property type="entry name" value="Tetratricopeptide repeat domain"/>
    <property type="match status" value="1"/>
</dbReference>
<evidence type="ECO:0000256" key="4">
    <source>
        <dbReference type="SAM" id="SignalP"/>
    </source>
</evidence>
<dbReference type="InParanoid" id="A0A0D2J5L5"/>
<dbReference type="PANTHER" id="PTHR45586">
    <property type="entry name" value="TPR REPEAT-CONTAINING PROTEIN PA4667"/>
    <property type="match status" value="1"/>
</dbReference>
<dbReference type="Proteomes" id="UP000032233">
    <property type="component" value="Unassembled WGS sequence"/>
</dbReference>
<name>A0A0D2J5L5_9BACT</name>
<dbReference type="InterPro" id="IPR019734">
    <property type="entry name" value="TPR_rpt"/>
</dbReference>
<dbReference type="AlphaFoldDB" id="A0A0D2J5L5"/>
<dbReference type="InterPro" id="IPR011990">
    <property type="entry name" value="TPR-like_helical_dom_sf"/>
</dbReference>
<keyword evidence="1" id="KW-0677">Repeat</keyword>
<keyword evidence="2" id="KW-0802">TPR repeat</keyword>
<protein>
    <submittedName>
        <fullName evidence="5">Uncharacterized protein</fullName>
    </submittedName>
</protein>
<evidence type="ECO:0000256" key="3">
    <source>
        <dbReference type="SAM" id="MobiDB-lite"/>
    </source>
</evidence>
<evidence type="ECO:0000256" key="2">
    <source>
        <dbReference type="ARBA" id="ARBA00022803"/>
    </source>
</evidence>
<sequence length="229" mass="25772">MTKKLVPVCLAFVLCAAFLLGVGSVPAQPPLPNKDFKPLKPQLPQPSQGAEQSGLGSPGREIPAWKARLELARLLSFSKKYEQSIAQYQKVIKQKPDLLQARTELARVLFWAGEKEKALVELDKISVDQAGAEAKLLKADLLAGDKKYPPAVKLYRAYLKDQPRDLSARFRLAQALSWSGLYKPAIKEYRAILKEKPEDVQVRRHYAFVLSWDGKFEEAARQLEMTLKD</sequence>
<accession>A0A0D2J5L5</accession>
<proteinExistence type="predicted"/>
<reference evidence="5 6" key="1">
    <citation type="submission" date="2013-11" db="EMBL/GenBank/DDBJ databases">
        <title>Metagenomic analysis of a methanogenic consortium involved in long chain n-alkane degradation.</title>
        <authorList>
            <person name="Davidova I.A."/>
            <person name="Callaghan A.V."/>
            <person name="Wawrik B."/>
            <person name="Pruitt S."/>
            <person name="Marks C."/>
            <person name="Duncan K.E."/>
            <person name="Suflita J.M."/>
        </authorList>
    </citation>
    <scope>NUCLEOTIDE SEQUENCE [LARGE SCALE GENOMIC DNA]</scope>
    <source>
        <strain evidence="5 6">SPR</strain>
    </source>
</reference>
<feature type="signal peptide" evidence="4">
    <location>
        <begin position="1"/>
        <end position="27"/>
    </location>
</feature>
<dbReference type="STRING" id="1429043.X474_26785"/>
<dbReference type="PANTHER" id="PTHR45586:SF1">
    <property type="entry name" value="LIPOPOLYSACCHARIDE ASSEMBLY PROTEIN B"/>
    <property type="match status" value="1"/>
</dbReference>
<dbReference type="SMART" id="SM00028">
    <property type="entry name" value="TPR"/>
    <property type="match status" value="2"/>
</dbReference>
<evidence type="ECO:0000313" key="6">
    <source>
        <dbReference type="Proteomes" id="UP000032233"/>
    </source>
</evidence>
<dbReference type="Pfam" id="PF14559">
    <property type="entry name" value="TPR_19"/>
    <property type="match status" value="1"/>
</dbReference>
<evidence type="ECO:0000256" key="1">
    <source>
        <dbReference type="ARBA" id="ARBA00022737"/>
    </source>
</evidence>
<dbReference type="RefSeq" id="WP_044352641.1">
    <property type="nucleotide sequence ID" value="NZ_AZAC01000078.1"/>
</dbReference>
<evidence type="ECO:0000313" key="5">
    <source>
        <dbReference type="EMBL" id="KIX10981.1"/>
    </source>
</evidence>